<comment type="caution">
    <text evidence="6">The sequence shown here is derived from an EMBL/GenBank/DDBJ whole genome shotgun (WGS) entry which is preliminary data.</text>
</comment>
<keyword evidence="2" id="KW-0288">FMN</keyword>
<dbReference type="EMBL" id="DSID01000423">
    <property type="protein sequence ID" value="HEX70702.1"/>
    <property type="molecule type" value="Genomic_DNA"/>
</dbReference>
<dbReference type="InterPro" id="IPR036661">
    <property type="entry name" value="Luciferase-like_sf"/>
</dbReference>
<feature type="domain" description="Luciferase-like" evidence="5">
    <location>
        <begin position="10"/>
        <end position="302"/>
    </location>
</feature>
<keyword evidence="3" id="KW-0560">Oxidoreductase</keyword>
<protein>
    <submittedName>
        <fullName evidence="6">LLM class flavin-dependent oxidoreductase</fullName>
    </submittedName>
</protein>
<keyword evidence="4" id="KW-0503">Monooxygenase</keyword>
<dbReference type="GO" id="GO:0008726">
    <property type="term" value="F:alkanesulfonate monooxygenase activity"/>
    <property type="evidence" value="ECO:0007669"/>
    <property type="project" value="TreeGrafter"/>
</dbReference>
<reference evidence="6" key="1">
    <citation type="journal article" date="2020" name="mSystems">
        <title>Genome- and Community-Level Interaction Insights into Carbon Utilization and Element Cycling Functions of Hydrothermarchaeota in Hydrothermal Sediment.</title>
        <authorList>
            <person name="Zhou Z."/>
            <person name="Liu Y."/>
            <person name="Xu W."/>
            <person name="Pan J."/>
            <person name="Luo Z.H."/>
            <person name="Li M."/>
        </authorList>
    </citation>
    <scope>NUCLEOTIDE SEQUENCE [LARGE SCALE GENOMIC DNA]</scope>
    <source>
        <strain evidence="6">SpSt-192</strain>
    </source>
</reference>
<dbReference type="GO" id="GO:0046306">
    <property type="term" value="P:alkanesulfonate catabolic process"/>
    <property type="evidence" value="ECO:0007669"/>
    <property type="project" value="TreeGrafter"/>
</dbReference>
<dbReference type="PANTHER" id="PTHR42847:SF4">
    <property type="entry name" value="ALKANESULFONATE MONOOXYGENASE-RELATED"/>
    <property type="match status" value="1"/>
</dbReference>
<dbReference type="AlphaFoldDB" id="A0A7C3ARS1"/>
<evidence type="ECO:0000256" key="1">
    <source>
        <dbReference type="ARBA" id="ARBA00022630"/>
    </source>
</evidence>
<evidence type="ECO:0000256" key="3">
    <source>
        <dbReference type="ARBA" id="ARBA00023002"/>
    </source>
</evidence>
<dbReference type="InterPro" id="IPR050172">
    <property type="entry name" value="SsuD_RutA_monooxygenase"/>
</dbReference>
<name>A0A7C3ARS1_9BACT</name>
<organism evidence="6">
    <name type="scientific">Thermorudis sp</name>
    <dbReference type="NCBI Taxonomy" id="1969470"/>
    <lineage>
        <taxon>Bacteria</taxon>
        <taxon>Pseudomonadati</taxon>
        <taxon>Thermomicrobiota</taxon>
        <taxon>Thermomicrobia</taxon>
        <taxon>Thermomicrobia incertae sedis</taxon>
        <taxon>Thermorudis</taxon>
    </lineage>
</organism>
<accession>A0A7C3ARS1</accession>
<dbReference type="InterPro" id="IPR011251">
    <property type="entry name" value="Luciferase-like_dom"/>
</dbReference>
<dbReference type="SUPFAM" id="SSF51679">
    <property type="entry name" value="Bacterial luciferase-like"/>
    <property type="match status" value="1"/>
</dbReference>
<evidence type="ECO:0000256" key="2">
    <source>
        <dbReference type="ARBA" id="ARBA00022643"/>
    </source>
</evidence>
<gene>
    <name evidence="6" type="ORF">ENP13_05610</name>
</gene>
<evidence type="ECO:0000256" key="4">
    <source>
        <dbReference type="ARBA" id="ARBA00023033"/>
    </source>
</evidence>
<sequence length="329" mass="36775">MARSKVRFGLTLSNRGVITGAATLEDLYSLARLADRELVWDSVWVGDSILAKPRLDALVLLGALAAITERVKLGPACMASTPLRDALLLAYQWASLDFLSKGRTIFVACQGQPGPGGGQFEEEFAAFRVDPSSRMRRMEEAIEILRLTSSQENVSYHGEYNSFDNVTILPRPVQQPIPIWVTANPPADKPKMRELALRRVARLGDGWMTTMNTPESFAANLQAIRQYAAEEGRELPPDFEACLYYNINVNADREAAFQEAKRYLDAYYGVDYDRALVERWVALGSPRECIQQIQAFIDAGATTITLRLASYDQQGQFERVTREVLPAFV</sequence>
<dbReference type="Pfam" id="PF00296">
    <property type="entry name" value="Bac_luciferase"/>
    <property type="match status" value="1"/>
</dbReference>
<keyword evidence="1" id="KW-0285">Flavoprotein</keyword>
<proteinExistence type="predicted"/>
<evidence type="ECO:0000313" key="6">
    <source>
        <dbReference type="EMBL" id="HEX70702.1"/>
    </source>
</evidence>
<evidence type="ECO:0000259" key="5">
    <source>
        <dbReference type="Pfam" id="PF00296"/>
    </source>
</evidence>
<dbReference type="PANTHER" id="PTHR42847">
    <property type="entry name" value="ALKANESULFONATE MONOOXYGENASE"/>
    <property type="match status" value="1"/>
</dbReference>
<dbReference type="Gene3D" id="3.20.20.30">
    <property type="entry name" value="Luciferase-like domain"/>
    <property type="match status" value="1"/>
</dbReference>